<dbReference type="RefSeq" id="WP_244375366.1">
    <property type="nucleotide sequence ID" value="NZ_CP083239.1"/>
</dbReference>
<sequence length="88" mass="9041">MKNRLPLTVVLVALALPASAVVASAQYSGNPGLRNPGATTPVPKQAGKPPQTWEPAAQPTPASRQLNPNPSCVTLPCNAPPVIRKPAS</sequence>
<keyword evidence="2" id="KW-0732">Signal</keyword>
<dbReference type="Proteomes" id="UP000831684">
    <property type="component" value="Chromosome"/>
</dbReference>
<feature type="compositionally biased region" description="Polar residues" evidence="1">
    <location>
        <begin position="60"/>
        <end position="72"/>
    </location>
</feature>
<accession>A0A9E7D203</accession>
<reference evidence="3" key="1">
    <citation type="submission" date="2021-09" db="EMBL/GenBank/DDBJ databases">
        <title>Network and meta-omics reveal the key degrader and cooperation patterns in an efficient 1,4-dioxane-degrading microbial community.</title>
        <authorList>
            <person name="Dai C."/>
        </authorList>
    </citation>
    <scope>NUCLEOTIDE SEQUENCE</scope>
    <source>
        <strain evidence="3">ZM13</strain>
    </source>
</reference>
<feature type="chain" id="PRO_5039635574" evidence="2">
    <location>
        <begin position="21"/>
        <end position="88"/>
    </location>
</feature>
<gene>
    <name evidence="3" type="ORF">K9D25_11875</name>
</gene>
<proteinExistence type="predicted"/>
<evidence type="ECO:0000256" key="2">
    <source>
        <dbReference type="SAM" id="SignalP"/>
    </source>
</evidence>
<evidence type="ECO:0000313" key="4">
    <source>
        <dbReference type="Proteomes" id="UP000831684"/>
    </source>
</evidence>
<dbReference type="KEGG" id="apol:K9D25_11875"/>
<name>A0A9E7D203_9HYPH</name>
<organism evidence="3 4">
    <name type="scientific">Ancylobacter polymorphus</name>
    <dbReference type="NCBI Taxonomy" id="223390"/>
    <lineage>
        <taxon>Bacteria</taxon>
        <taxon>Pseudomonadati</taxon>
        <taxon>Pseudomonadota</taxon>
        <taxon>Alphaproteobacteria</taxon>
        <taxon>Hyphomicrobiales</taxon>
        <taxon>Xanthobacteraceae</taxon>
        <taxon>Ancylobacter</taxon>
    </lineage>
</organism>
<dbReference type="AlphaFoldDB" id="A0A9E7D203"/>
<evidence type="ECO:0000313" key="3">
    <source>
        <dbReference type="EMBL" id="UOK69457.1"/>
    </source>
</evidence>
<protein>
    <submittedName>
        <fullName evidence="3">Uncharacterized protein</fullName>
    </submittedName>
</protein>
<feature type="signal peptide" evidence="2">
    <location>
        <begin position="1"/>
        <end position="20"/>
    </location>
</feature>
<evidence type="ECO:0000256" key="1">
    <source>
        <dbReference type="SAM" id="MobiDB-lite"/>
    </source>
</evidence>
<feature type="region of interest" description="Disordered" evidence="1">
    <location>
        <begin position="27"/>
        <end position="88"/>
    </location>
</feature>
<dbReference type="EMBL" id="CP083239">
    <property type="protein sequence ID" value="UOK69457.1"/>
    <property type="molecule type" value="Genomic_DNA"/>
</dbReference>